<proteinExistence type="inferred from homology"/>
<dbReference type="Gene3D" id="3.90.1150.10">
    <property type="entry name" value="Aspartate Aminotransferase, domain 1"/>
    <property type="match status" value="1"/>
</dbReference>
<dbReference type="AlphaFoldDB" id="F0RU26"/>
<evidence type="ECO:0000259" key="9">
    <source>
        <dbReference type="Pfam" id="PF12804"/>
    </source>
</evidence>
<dbReference type="KEGG" id="sbu:SpiBuddy_0274"/>
<dbReference type="HAMAP" id="MF_01376">
    <property type="entry name" value="PhnW_aminotrans_5"/>
    <property type="match status" value="1"/>
</dbReference>
<dbReference type="RefSeq" id="WP_013605965.1">
    <property type="nucleotide sequence ID" value="NC_015152.1"/>
</dbReference>
<keyword evidence="5" id="KW-0670">Pyruvate</keyword>
<keyword evidence="4" id="KW-0663">Pyridoxal phosphate</keyword>
<sequence length="609" mass="68906">MIREAVIVGAGLGSRLKDMTKDRPKGFLELNGTYLVEMSVRKLIEHGIERIIIGTGYCNEWYDELAKKYPAIETVHNANYSGTGSMGTLEVCASLVSGDFVLLESDLLYDSVALFTLLNDPHRNVVLGSGATNSGDEVYIAVDERQEVWAISKKLEIIGNPFTELVGISKLSYRTLQAMCRFAASHHHDMPKMEYEAALVGAQRMGEHLYVRKVEYLAWREIDDASHLQMAINHILPRILENESLRQVRREVLLNPGPATTTDSVKYAQACPDICPREEEFGQMMRWICDELTGFVGSKEEYETVLFAGSGTLADEVMISSCVPHNGNLLIINNGSYGQRLAKIASVYQLDYEIFESSTYEALDLAALRTRLEGKRFTHLAAVYHETTTGLMNPIPQIGRMCHDLGIVTIIDTVSAFAAIPIDMKRDCIDFMASTSNKCIQGMAGACFVFCNRNELEKIKDEPMRTYYMNLYDQYKYFSKTLQTRFTPPVQVLNALRQAIIETKQETIKARYERYTACWKILVDAVEELGLEMLVNKPLQSHLITAILEPQNGSYSFDMFHDLARERGFTIYPGKLGNINTFRIANIGDIRPHEMVEFTKFMKEYFLSN</sequence>
<keyword evidence="3 10" id="KW-0808">Transferase</keyword>
<evidence type="ECO:0000256" key="1">
    <source>
        <dbReference type="ARBA" id="ARBA00001933"/>
    </source>
</evidence>
<gene>
    <name evidence="10" type="ordered locus">SpiBuddy_0274</name>
</gene>
<dbReference type="eggNOG" id="COG0075">
    <property type="taxonomic scope" value="Bacteria"/>
</dbReference>
<dbReference type="NCBIfam" id="TIGR03301">
    <property type="entry name" value="PhnW-AepZ"/>
    <property type="match status" value="1"/>
</dbReference>
<evidence type="ECO:0000256" key="6">
    <source>
        <dbReference type="ARBA" id="ARBA00044521"/>
    </source>
</evidence>
<dbReference type="InterPro" id="IPR015424">
    <property type="entry name" value="PyrdxlP-dep_Trfase"/>
</dbReference>
<organism evidence="10 11">
    <name type="scientific">Sphaerochaeta globosa (strain ATCC BAA-1886 / DSM 22777 / Buddy)</name>
    <name type="common">Spirochaeta sp. (strain Buddy)</name>
    <dbReference type="NCBI Taxonomy" id="158189"/>
    <lineage>
        <taxon>Bacteria</taxon>
        <taxon>Pseudomonadati</taxon>
        <taxon>Spirochaetota</taxon>
        <taxon>Spirochaetia</taxon>
        <taxon>Spirochaetales</taxon>
        <taxon>Sphaerochaetaceae</taxon>
        <taxon>Sphaerochaeta</taxon>
    </lineage>
</organism>
<dbReference type="Pfam" id="PF00266">
    <property type="entry name" value="Aminotran_5"/>
    <property type="match status" value="1"/>
</dbReference>
<keyword evidence="11" id="KW-1185">Reference proteome</keyword>
<dbReference type="CDD" id="cd02523">
    <property type="entry name" value="PC_cytidylyltransferase"/>
    <property type="match status" value="1"/>
</dbReference>
<evidence type="ECO:0000256" key="3">
    <source>
        <dbReference type="ARBA" id="ARBA00022679"/>
    </source>
</evidence>
<evidence type="ECO:0000313" key="11">
    <source>
        <dbReference type="Proteomes" id="UP000008466"/>
    </source>
</evidence>
<feature type="domain" description="Aminotransferase class V" evidence="8">
    <location>
        <begin position="278"/>
        <end position="509"/>
    </location>
</feature>
<dbReference type="Proteomes" id="UP000008466">
    <property type="component" value="Chromosome"/>
</dbReference>
<dbReference type="OrthoDB" id="389074at2"/>
<dbReference type="EC" id="2.6.1.37" evidence="6"/>
<dbReference type="HOGENOM" id="CLU_512800_0_0_12"/>
<dbReference type="InterPro" id="IPR015422">
    <property type="entry name" value="PyrdxlP-dep_Trfase_small"/>
</dbReference>
<dbReference type="InterPro" id="IPR025877">
    <property type="entry name" value="MobA-like_NTP_Trfase"/>
</dbReference>
<accession>F0RU26</accession>
<dbReference type="GO" id="GO:0016779">
    <property type="term" value="F:nucleotidyltransferase activity"/>
    <property type="evidence" value="ECO:0007669"/>
    <property type="project" value="UniProtKB-ARBA"/>
</dbReference>
<dbReference type="InterPro" id="IPR029044">
    <property type="entry name" value="Nucleotide-diphossugar_trans"/>
</dbReference>
<evidence type="ECO:0000256" key="5">
    <source>
        <dbReference type="ARBA" id="ARBA00023317"/>
    </source>
</evidence>
<evidence type="ECO:0000259" key="8">
    <source>
        <dbReference type="Pfam" id="PF00266"/>
    </source>
</evidence>
<dbReference type="PANTHER" id="PTHR42778:SF1">
    <property type="entry name" value="2-AMINOETHYLPHOSPHONATE--PYRUVATE TRANSAMINASE"/>
    <property type="match status" value="1"/>
</dbReference>
<comment type="catalytic activity">
    <reaction evidence="7">
        <text>(2-aminoethyl)phosphonate + pyruvate = phosphonoacetaldehyde + L-alanine</text>
        <dbReference type="Rhea" id="RHEA:17021"/>
        <dbReference type="ChEBI" id="CHEBI:15361"/>
        <dbReference type="ChEBI" id="CHEBI:57418"/>
        <dbReference type="ChEBI" id="CHEBI:57972"/>
        <dbReference type="ChEBI" id="CHEBI:58383"/>
        <dbReference type="EC" id="2.6.1.37"/>
    </reaction>
</comment>
<dbReference type="SUPFAM" id="SSF53448">
    <property type="entry name" value="Nucleotide-diphospho-sugar transferases"/>
    <property type="match status" value="1"/>
</dbReference>
<dbReference type="NCBIfam" id="NF010006">
    <property type="entry name" value="PRK13479.1"/>
    <property type="match status" value="1"/>
</dbReference>
<dbReference type="InterPro" id="IPR015421">
    <property type="entry name" value="PyrdxlP-dep_Trfase_major"/>
</dbReference>
<dbReference type="PANTHER" id="PTHR42778">
    <property type="entry name" value="2-AMINOETHYLPHOSPHONATE--PYRUVATE TRANSAMINASE"/>
    <property type="match status" value="1"/>
</dbReference>
<dbReference type="Pfam" id="PF12804">
    <property type="entry name" value="NTP_transf_3"/>
    <property type="match status" value="1"/>
</dbReference>
<dbReference type="InterPro" id="IPR000192">
    <property type="entry name" value="Aminotrans_V_dom"/>
</dbReference>
<evidence type="ECO:0000256" key="2">
    <source>
        <dbReference type="ARBA" id="ARBA00022576"/>
    </source>
</evidence>
<evidence type="ECO:0000256" key="4">
    <source>
        <dbReference type="ARBA" id="ARBA00022898"/>
    </source>
</evidence>
<dbReference type="SUPFAM" id="SSF53383">
    <property type="entry name" value="PLP-dependent transferases"/>
    <property type="match status" value="1"/>
</dbReference>
<dbReference type="GO" id="GO:0019700">
    <property type="term" value="P:organic phosphonate catabolic process"/>
    <property type="evidence" value="ECO:0007669"/>
    <property type="project" value="InterPro"/>
</dbReference>
<evidence type="ECO:0000256" key="7">
    <source>
        <dbReference type="ARBA" id="ARBA00049460"/>
    </source>
</evidence>
<protein>
    <recommendedName>
        <fullName evidence="6">2-aminoethylphosphonate--pyruvate transaminase</fullName>
        <ecNumber evidence="6">2.6.1.37</ecNumber>
    </recommendedName>
</protein>
<reference evidence="11" key="1">
    <citation type="submission" date="2011-02" db="EMBL/GenBank/DDBJ databases">
        <title>Complete sequence of Spirochaeta sp. Buddy.</title>
        <authorList>
            <person name="Lucas S."/>
            <person name="Copeland A."/>
            <person name="Lapidus A."/>
            <person name="Cheng J.-F."/>
            <person name="Goodwin L."/>
            <person name="Pitluck S."/>
            <person name="Zeytun A."/>
            <person name="Detter J.C."/>
            <person name="Han C."/>
            <person name="Tapia R."/>
            <person name="Land M."/>
            <person name="Hauser L."/>
            <person name="Kyrpides N."/>
            <person name="Ivanova N."/>
            <person name="Mikhailova N."/>
            <person name="Pagani I."/>
            <person name="Ritalahti K.M."/>
            <person name="Loeffler F.E."/>
            <person name="Woyke T."/>
        </authorList>
    </citation>
    <scope>NUCLEOTIDE SEQUENCE [LARGE SCALE GENOMIC DNA]</scope>
    <source>
        <strain evidence="11">ATCC BAA-1886 / DSM 22777 / Buddy</strain>
    </source>
</reference>
<name>F0RU26_SPHGB</name>
<keyword evidence="2 10" id="KW-0032">Aminotransferase</keyword>
<feature type="domain" description="MobA-like NTP transferase" evidence="9">
    <location>
        <begin position="5"/>
        <end position="96"/>
    </location>
</feature>
<comment type="cofactor">
    <cofactor evidence="1">
        <name>pyridoxal 5'-phosphate</name>
        <dbReference type="ChEBI" id="CHEBI:597326"/>
    </cofactor>
</comment>
<evidence type="ECO:0000313" key="10">
    <source>
        <dbReference type="EMBL" id="ADY12112.1"/>
    </source>
</evidence>
<dbReference type="eggNOG" id="COG1213">
    <property type="taxonomic scope" value="Bacteria"/>
</dbReference>
<dbReference type="EMBL" id="CP002541">
    <property type="protein sequence ID" value="ADY12112.1"/>
    <property type="molecule type" value="Genomic_DNA"/>
</dbReference>
<dbReference type="GO" id="GO:0047304">
    <property type="term" value="F:2-aminoethylphosphonate-pyruvate transaminase activity"/>
    <property type="evidence" value="ECO:0007669"/>
    <property type="project" value="UniProtKB-EC"/>
</dbReference>
<dbReference type="STRING" id="158189.SpiBuddy_0274"/>
<dbReference type="Gene3D" id="3.90.550.10">
    <property type="entry name" value="Spore Coat Polysaccharide Biosynthesis Protein SpsA, Chain A"/>
    <property type="match status" value="1"/>
</dbReference>
<dbReference type="Gene3D" id="3.40.640.10">
    <property type="entry name" value="Type I PLP-dependent aspartate aminotransferase-like (Major domain)"/>
    <property type="match status" value="1"/>
</dbReference>
<dbReference type="InterPro" id="IPR012703">
    <property type="entry name" value="NH2EtPonate_pyrv_transaminase"/>
</dbReference>